<evidence type="ECO:0000256" key="2">
    <source>
        <dbReference type="SAM" id="SignalP"/>
    </source>
</evidence>
<feature type="signal peptide" evidence="2">
    <location>
        <begin position="1"/>
        <end position="21"/>
    </location>
</feature>
<organism evidence="3 4">
    <name type="scientific">Hyaloscypha bicolor E</name>
    <dbReference type="NCBI Taxonomy" id="1095630"/>
    <lineage>
        <taxon>Eukaryota</taxon>
        <taxon>Fungi</taxon>
        <taxon>Dikarya</taxon>
        <taxon>Ascomycota</taxon>
        <taxon>Pezizomycotina</taxon>
        <taxon>Leotiomycetes</taxon>
        <taxon>Helotiales</taxon>
        <taxon>Hyaloscyphaceae</taxon>
        <taxon>Hyaloscypha</taxon>
        <taxon>Hyaloscypha bicolor</taxon>
    </lineage>
</organism>
<accession>A0A2J6TS70</accession>
<sequence length="280" mass="30208">MRFSTATLLALPLLAAATQEASPLDQAKAQAEYWLGKIASYIPNPNKPHSPQEPAAKAGGRTLKILTLNDWEQTIRSSVKSASTKPEEWWILVTGGNKTCFGQCGQIEKAFNETALLWSHNPAAPHLGYLNCEAQPVLCNAWSTGAPTLQIFEVLPPPAKVDVRSKGLNTTTTTVKTFTDLHASKAWKEQTPYEGLFHPFDGFFAKNGLAVPLGYFFWAFAIIPSWMFMIGISFLSRSIMSNRAMGTQPARPAAGAAPAGGAAPARVRGAPPGDGVSYLY</sequence>
<keyword evidence="1" id="KW-0812">Transmembrane</keyword>
<feature type="transmembrane region" description="Helical" evidence="1">
    <location>
        <begin position="215"/>
        <end position="235"/>
    </location>
</feature>
<dbReference type="RefSeq" id="XP_024742775.1">
    <property type="nucleotide sequence ID" value="XM_024876577.1"/>
</dbReference>
<dbReference type="Proteomes" id="UP000235371">
    <property type="component" value="Unassembled WGS sequence"/>
</dbReference>
<gene>
    <name evidence="3" type="ORF">K444DRAFT_552236</name>
</gene>
<dbReference type="STRING" id="1095630.A0A2J6TS70"/>
<keyword evidence="4" id="KW-1185">Reference proteome</keyword>
<proteinExistence type="predicted"/>
<dbReference type="EMBL" id="KZ613745">
    <property type="protein sequence ID" value="PMD65871.1"/>
    <property type="molecule type" value="Genomic_DNA"/>
</dbReference>
<evidence type="ECO:0008006" key="5">
    <source>
        <dbReference type="Google" id="ProtNLM"/>
    </source>
</evidence>
<evidence type="ECO:0000313" key="3">
    <source>
        <dbReference type="EMBL" id="PMD65871.1"/>
    </source>
</evidence>
<keyword evidence="1" id="KW-0472">Membrane</keyword>
<evidence type="ECO:0000313" key="4">
    <source>
        <dbReference type="Proteomes" id="UP000235371"/>
    </source>
</evidence>
<dbReference type="GeneID" id="36584656"/>
<keyword evidence="1" id="KW-1133">Transmembrane helix</keyword>
<dbReference type="OrthoDB" id="1733656at2759"/>
<keyword evidence="2" id="KW-0732">Signal</keyword>
<evidence type="ECO:0000256" key="1">
    <source>
        <dbReference type="SAM" id="Phobius"/>
    </source>
</evidence>
<feature type="chain" id="PRO_5014405487" description="Peptidyl-tRNA hydrolase" evidence="2">
    <location>
        <begin position="22"/>
        <end position="280"/>
    </location>
</feature>
<protein>
    <recommendedName>
        <fullName evidence="5">Peptidyl-tRNA hydrolase</fullName>
    </recommendedName>
</protein>
<dbReference type="AlphaFoldDB" id="A0A2J6TS70"/>
<reference evidence="3 4" key="1">
    <citation type="submission" date="2016-04" db="EMBL/GenBank/DDBJ databases">
        <title>A degradative enzymes factory behind the ericoid mycorrhizal symbiosis.</title>
        <authorList>
            <consortium name="DOE Joint Genome Institute"/>
            <person name="Martino E."/>
            <person name="Morin E."/>
            <person name="Grelet G."/>
            <person name="Kuo A."/>
            <person name="Kohler A."/>
            <person name="Daghino S."/>
            <person name="Barry K."/>
            <person name="Choi C."/>
            <person name="Cichocki N."/>
            <person name="Clum A."/>
            <person name="Copeland A."/>
            <person name="Hainaut M."/>
            <person name="Haridas S."/>
            <person name="Labutti K."/>
            <person name="Lindquist E."/>
            <person name="Lipzen A."/>
            <person name="Khouja H.-R."/>
            <person name="Murat C."/>
            <person name="Ohm R."/>
            <person name="Olson A."/>
            <person name="Spatafora J."/>
            <person name="Veneault-Fourrey C."/>
            <person name="Henrissat B."/>
            <person name="Grigoriev I."/>
            <person name="Martin F."/>
            <person name="Perotto S."/>
        </authorList>
    </citation>
    <scope>NUCLEOTIDE SEQUENCE [LARGE SCALE GENOMIC DNA]</scope>
    <source>
        <strain evidence="3 4">E</strain>
    </source>
</reference>
<dbReference type="InParanoid" id="A0A2J6TS70"/>
<name>A0A2J6TS70_9HELO</name>